<dbReference type="Proteomes" id="UP000095085">
    <property type="component" value="Unassembled WGS sequence"/>
</dbReference>
<dbReference type="PANTHER" id="PTHR32170">
    <property type="entry name" value="PROTEASOME ACTIVATOR COMPLEX SUBUNIT 4"/>
    <property type="match status" value="1"/>
</dbReference>
<dbReference type="PANTHER" id="PTHR32170:SF3">
    <property type="entry name" value="PROTEASOME ACTIVATOR COMPLEX SUBUNIT 4"/>
    <property type="match status" value="1"/>
</dbReference>
<feature type="region of interest" description="Disordered" evidence="5">
    <location>
        <begin position="1153"/>
        <end position="1173"/>
    </location>
</feature>
<evidence type="ECO:0000259" key="7">
    <source>
        <dbReference type="Pfam" id="PF16507"/>
    </source>
</evidence>
<dbReference type="GO" id="GO:0016504">
    <property type="term" value="F:peptidase activator activity"/>
    <property type="evidence" value="ECO:0007669"/>
    <property type="project" value="InterPro"/>
</dbReference>
<accession>A0A1E4RHJ7</accession>
<dbReference type="GO" id="GO:0006281">
    <property type="term" value="P:DNA repair"/>
    <property type="evidence" value="ECO:0007669"/>
    <property type="project" value="UniProtKB-KW"/>
</dbReference>
<dbReference type="Pfam" id="PF16547">
    <property type="entry name" value="BLM10_N"/>
    <property type="match status" value="1"/>
</dbReference>
<dbReference type="InterPro" id="IPR035309">
    <property type="entry name" value="PSME4"/>
</dbReference>
<feature type="domain" description="Proteasome activator Blm10 middle HEAT repeats region" evidence="7">
    <location>
        <begin position="503"/>
        <end position="1038"/>
    </location>
</feature>
<reference evidence="10" key="1">
    <citation type="submission" date="2016-05" db="EMBL/GenBank/DDBJ databases">
        <title>Comparative genomics of biotechnologically important yeasts.</title>
        <authorList>
            <consortium name="DOE Joint Genome Institute"/>
            <person name="Riley R."/>
            <person name="Haridas S."/>
            <person name="Wolfe K.H."/>
            <person name="Lopes M.R."/>
            <person name="Hittinger C.T."/>
            <person name="Goker M."/>
            <person name="Salamov A."/>
            <person name="Wisecaver J."/>
            <person name="Long T.M."/>
            <person name="Aerts A.L."/>
            <person name="Barry K."/>
            <person name="Choi C."/>
            <person name="Clum A."/>
            <person name="Coughlan A.Y."/>
            <person name="Deshpande S."/>
            <person name="Douglass A.P."/>
            <person name="Hanson S.J."/>
            <person name="Klenk H.-P."/>
            <person name="Labutti K."/>
            <person name="Lapidus A."/>
            <person name="Lindquist E."/>
            <person name="Lipzen A."/>
            <person name="Meier-Kolthoff J.P."/>
            <person name="Ohm R.A."/>
            <person name="Otillar R.P."/>
            <person name="Pangilinan J."/>
            <person name="Peng Y."/>
            <person name="Rokas A."/>
            <person name="Rosa C.A."/>
            <person name="Scheuner C."/>
            <person name="Sibirny A.A."/>
            <person name="Slot J.C."/>
            <person name="Stielow J.B."/>
            <person name="Sun H."/>
            <person name="Kurtzman C.P."/>
            <person name="Blackwell M."/>
            <person name="Grigoriev I.V."/>
            <person name="Jeffries T.W."/>
        </authorList>
    </citation>
    <scope>NUCLEOTIDE SEQUENCE [LARGE SCALE GENOMIC DNA]</scope>
    <source>
        <strain evidence="10">NRRL Y-1933</strain>
    </source>
</reference>
<evidence type="ECO:0000313" key="9">
    <source>
        <dbReference type="EMBL" id="ODV66686.1"/>
    </source>
</evidence>
<dbReference type="GO" id="GO:0070628">
    <property type="term" value="F:proteasome binding"/>
    <property type="evidence" value="ECO:0007669"/>
    <property type="project" value="InterPro"/>
</dbReference>
<name>A0A1E4RHJ7_9ASCO</name>
<evidence type="ECO:0000256" key="1">
    <source>
        <dbReference type="ARBA" id="ARBA00005739"/>
    </source>
</evidence>
<dbReference type="STRING" id="984485.A0A1E4RHJ7"/>
<dbReference type="InterPro" id="IPR016024">
    <property type="entry name" value="ARM-type_fold"/>
</dbReference>
<keyword evidence="3" id="KW-0227">DNA damage</keyword>
<sequence length="2191" mass="250048">MGVPKSNELPAPIPIKRQNSSQRSVFSLSYDKENTEEESYRSLTPQTHQRVQRRRPSYSTIESSRETHYNLDYPDNLDEIEKVQLDPKSRFFARSRPRTLNLPRLLPYKTELPTDRAKFLSHIVSHLYIAIKSLDIQGSLSITAKDLASLKDVSGLSDIDLVLETNLFETGSSKASNNTDDDEASNYFSVEDMADSDSEFEGDEDDEIDAEGDEDDTSDSAVQHKKPPKSAAVVSVRIWTHELLVWLKMKYDMPLSLRISLAKVYYALCLCRGQLINLKIYVKTFEILTKDTELLRDHGLILPWEDLYNELNNHFPSIDSSLDAFEKKEHRQLLKLAERASSFYPAEALPAIFAKLGSKFSIFSALLVLSSMSMLPLTFVPEGSSSKYDIRHYIPSFFYIWNKLSKSSGIDSHLTSRIGTIAMSSLVELTKPNVQSYLHLGKSGVFSDDQMEYLIQVLINSLSIRPEKFGSMKAKFFHGFASAIVFSMNGDTCLEEGGAVCHLKNLLNAIESYVHPSNSGEWTRPISKLVLSLIYQFHKRFNLEREKNGLLNNLPPHYALTDKVVDTFVQIFLPLVKTGIHSKKESAADDYLSCANLLAYLRPEKVLEYLTPDIYESLEGVLSTHRVVIALRTIEELSRFYASTPVYRVHLTRILSLALPGIDSNDLEKTIHTLNTIASVANFVPFYDLTNGEGEATLALEFTQNHLQYLQTQLFENCDVSDEFGEVNFDINEEIEVSALKSSSSAFQLLMKTFAQKIFILLENIPDPSKSTGIEKDLCSSLPKFIFVILESLSDDIFKSFRKDFVEFITENTYYTISDVIAEIMGGMIKRDPAYLKTLAPILMDRVRDEITENGAGVSRTGVDIVPRDQPLFWNLTILNECVGNGGEYVVSLGKDLNEFSFYIMQHVKGPAVFSSSYLLNQILQATTKIRLSESRLIAPAYQAKYGVDEKCWGGFQFDEYRFSEESLTFGWFIPTEREVKFAAETFNDHVTKLLSNIQVIMKEYSSEGSKDTLHLTDELRMNLLYLSYALSGISFLLDPSFEEDIPKLSQNQSESIQQRLALLKQIRGMKTSKSSSDDELRHENLHENLQRIVEDIENNDLIEYMIDFDKLEDFNTSMIDEDEDMDKDSSKQHLKVDHSSYSKNRDILAFSKSGSPANSIDPSARATPSIEGVDMSSMDPGITFRERKLYTSRYFFGDDMETKRSNELYLKIHKTRHLIGKSLHLIGKFMNAHFKDDTKIFKHYLYALNIWFSDVGRDRILENSHAKISSFYVETIQHINRVRKPYTRILFGSRIEGYHLLRVALHSTSRTQTDLDKLLLEDVVKLSFSTYATIASAARITLVDAMKRLNGSYNVIARLSFRYLSKAFEEDDFKKIESGLNIFALRRIKHKIQNDYFNLQKYVELLHRCLAIDNLEVNEIAQKLFKGVYSTITPPSSVCLIDSSAIDTIRPPDEFIDLEIKAVKLAKERKRKLYLEKLSKLEESVISNEKHNGHWKTTSLNLFLLIDMQLDYEIPINNDVFQILAKEASNDHPLVSRLALKGIHKLVNKLYVLQLYNYELKNMYDFSYIPKDFKIIKCSSESNLYLKLWQQEFKNLDHPDFFIDHKANNGWLFWDENMLAVTPKPCHELDLTPNDSHILKAFGNCVNREWFINIVKLWIADNETTSAFQGTDVSVTASIVSLISNGYIENFTFEEFLKVIEEIYVSDDKGTHIVVCELLAGALIASKTVSHEISIKRDAFIVKLLTKIFEADLSPDNAGVWSIFSWWVPSHIDWRRFPQVFNLVTGFTINSDSDSAIKDATRLGFAGSFISTVTWTYSDPEKILSMCLQNINNKYQAIRDQVGSLIAITSFTFFPESVSNGETFANSCYQDDGKILYENNKHNMLLQLLPGVFNNIEKWRLEVENLTPQEILKSDYIYAATTVLTFLRQSLNTSIAILYQDYVDTLIIPFLLGLINMKEVCQLGNIDPITPFKKVSQIPFNKASLERIVRMLEGNVSKTLNVVQLLIIGEFTETIYFKNLFSLDKSQRQRIIKLTDNLIYHKNVQVRESEASTLSGLIHTSPPAEVEELVKIFTKKYSSELDKLRKKYKKNGFKNISTEDSTVLHGATLGLGALVHAFPYMSPPPQWVPKVLTIIANKCTGIPGVVGKTAKDTLGRFKKTRQDTWHIDSRVFSEEQSQDLEGVLWKSYII</sequence>
<keyword evidence="10" id="KW-1185">Reference proteome</keyword>
<dbReference type="Pfam" id="PF16507">
    <property type="entry name" value="HEAT_PSME4_mid"/>
    <property type="match status" value="1"/>
</dbReference>
<dbReference type="InterPro" id="IPR032430">
    <property type="entry name" value="Blm10_mid"/>
</dbReference>
<dbReference type="Pfam" id="PF11919">
    <property type="entry name" value="PSME4_C"/>
    <property type="match status" value="1"/>
</dbReference>
<feature type="compositionally biased region" description="Polar residues" evidence="5">
    <location>
        <begin position="17"/>
        <end position="27"/>
    </location>
</feature>
<gene>
    <name evidence="9" type="ORF">HYPBUDRAFT_153412</name>
</gene>
<comment type="similarity">
    <text evidence="1">Belongs to the BLM10 family.</text>
</comment>
<dbReference type="InterPro" id="IPR032372">
    <property type="entry name" value="Blm10_N"/>
</dbReference>
<dbReference type="SUPFAM" id="SSF48371">
    <property type="entry name" value="ARM repeat"/>
    <property type="match status" value="1"/>
</dbReference>
<dbReference type="GO" id="GO:0010499">
    <property type="term" value="P:proteasomal ubiquitin-independent protein catabolic process"/>
    <property type="evidence" value="ECO:0007669"/>
    <property type="project" value="TreeGrafter"/>
</dbReference>
<evidence type="ECO:0000256" key="4">
    <source>
        <dbReference type="ARBA" id="ARBA00023204"/>
    </source>
</evidence>
<evidence type="ECO:0000256" key="2">
    <source>
        <dbReference type="ARBA" id="ARBA00022737"/>
    </source>
</evidence>
<evidence type="ECO:0000259" key="6">
    <source>
        <dbReference type="Pfam" id="PF11919"/>
    </source>
</evidence>
<dbReference type="GO" id="GO:0005634">
    <property type="term" value="C:nucleus"/>
    <property type="evidence" value="ECO:0007669"/>
    <property type="project" value="UniProtKB-SubCell"/>
</dbReference>
<evidence type="ECO:0008006" key="11">
    <source>
        <dbReference type="Google" id="ProtNLM"/>
    </source>
</evidence>
<feature type="domain" description="Proteasome activator Blm10 N-terminal" evidence="8">
    <location>
        <begin position="60"/>
        <end position="138"/>
    </location>
</feature>
<protein>
    <recommendedName>
        <fullName evidence="11">Proteasome activator BLM10</fullName>
    </recommendedName>
</protein>
<keyword evidence="4" id="KW-0234">DNA repair</keyword>
<evidence type="ECO:0000259" key="8">
    <source>
        <dbReference type="Pfam" id="PF16547"/>
    </source>
</evidence>
<feature type="compositionally biased region" description="Acidic residues" evidence="5">
    <location>
        <begin position="194"/>
        <end position="218"/>
    </location>
</feature>
<evidence type="ECO:0000256" key="3">
    <source>
        <dbReference type="ARBA" id="ARBA00022763"/>
    </source>
</evidence>
<dbReference type="EMBL" id="KV454542">
    <property type="protein sequence ID" value="ODV66686.1"/>
    <property type="molecule type" value="Genomic_DNA"/>
</dbReference>
<feature type="region of interest" description="Disordered" evidence="5">
    <location>
        <begin position="194"/>
        <end position="226"/>
    </location>
</feature>
<dbReference type="InterPro" id="IPR021843">
    <property type="entry name" value="PSME4_C"/>
</dbReference>
<dbReference type="Gene3D" id="1.10.287.2210">
    <property type="match status" value="1"/>
</dbReference>
<evidence type="ECO:0000256" key="5">
    <source>
        <dbReference type="SAM" id="MobiDB-lite"/>
    </source>
</evidence>
<proteinExistence type="inferred from homology"/>
<dbReference type="OrthoDB" id="17907at2759"/>
<feature type="region of interest" description="Disordered" evidence="5">
    <location>
        <begin position="1"/>
        <end position="59"/>
    </location>
</feature>
<dbReference type="RefSeq" id="XP_020075753.1">
    <property type="nucleotide sequence ID" value="XM_020221535.1"/>
</dbReference>
<feature type="domain" description="Proteasome activator complex subunit 4 C-terminal" evidence="6">
    <location>
        <begin position="2105"/>
        <end position="2190"/>
    </location>
</feature>
<dbReference type="GeneID" id="30996084"/>
<evidence type="ECO:0000313" key="10">
    <source>
        <dbReference type="Proteomes" id="UP000095085"/>
    </source>
</evidence>
<organism evidence="9 10">
    <name type="scientific">Hyphopichia burtonii NRRL Y-1933</name>
    <dbReference type="NCBI Taxonomy" id="984485"/>
    <lineage>
        <taxon>Eukaryota</taxon>
        <taxon>Fungi</taxon>
        <taxon>Dikarya</taxon>
        <taxon>Ascomycota</taxon>
        <taxon>Saccharomycotina</taxon>
        <taxon>Pichiomycetes</taxon>
        <taxon>Debaryomycetaceae</taxon>
        <taxon>Hyphopichia</taxon>
    </lineage>
</organism>
<dbReference type="GO" id="GO:0005829">
    <property type="term" value="C:cytosol"/>
    <property type="evidence" value="ECO:0007669"/>
    <property type="project" value="TreeGrafter"/>
</dbReference>
<keyword evidence="2" id="KW-0677">Repeat</keyword>
<feature type="compositionally biased region" description="Polar residues" evidence="5">
    <location>
        <begin position="1153"/>
        <end position="1162"/>
    </location>
</feature>